<evidence type="ECO:0000313" key="1">
    <source>
        <dbReference type="EMBL" id="OOF79517.1"/>
    </source>
</evidence>
<evidence type="ECO:0000313" key="2">
    <source>
        <dbReference type="Proteomes" id="UP000189114"/>
    </source>
</evidence>
<accession>A0A1V3KPA7</accession>
<comment type="caution">
    <text evidence="1">The sequence shown here is derived from an EMBL/GenBank/DDBJ whole genome shotgun (WGS) entry which is preliminary data.</text>
</comment>
<organism evidence="1 2">
    <name type="scientific">Rodentibacter caecimuris</name>
    <dbReference type="NCBI Taxonomy" id="1796644"/>
    <lineage>
        <taxon>Bacteria</taxon>
        <taxon>Pseudomonadati</taxon>
        <taxon>Pseudomonadota</taxon>
        <taxon>Gammaproteobacteria</taxon>
        <taxon>Pasteurellales</taxon>
        <taxon>Pasteurellaceae</taxon>
        <taxon>Rodentibacter</taxon>
    </lineage>
</organism>
<sequence length="97" mass="10928">MKKLLITCPILFLVGCSSQQSVQQDTGIYDMKTVQEYQARVASGNTVTAEQKARAAKDISDPIKMNASDSRQKVIYQRTPVIVPSIGFGYYRGYHHW</sequence>
<dbReference type="AlphaFoldDB" id="A0A1V3KPA7"/>
<dbReference type="PROSITE" id="PS51257">
    <property type="entry name" value="PROKAR_LIPOPROTEIN"/>
    <property type="match status" value="1"/>
</dbReference>
<gene>
    <name evidence="1" type="ORF">BKG96_02235</name>
</gene>
<name>A0A1V3KPA7_9PAST</name>
<dbReference type="EMBL" id="MLAE01000011">
    <property type="protein sequence ID" value="OOF79517.1"/>
    <property type="molecule type" value="Genomic_DNA"/>
</dbReference>
<dbReference type="RefSeq" id="WP_077586185.1">
    <property type="nucleotide sequence ID" value="NZ_MLAE01000011.1"/>
</dbReference>
<dbReference type="Proteomes" id="UP000189114">
    <property type="component" value="Unassembled WGS sequence"/>
</dbReference>
<proteinExistence type="predicted"/>
<reference evidence="2" key="1">
    <citation type="submission" date="2016-10" db="EMBL/GenBank/DDBJ databases">
        <title>Rodentibacter gen. nov. and new species.</title>
        <authorList>
            <person name="Christensen H."/>
        </authorList>
    </citation>
    <scope>NUCLEOTIDE SEQUENCE [LARGE SCALE GENOMIC DNA]</scope>
    <source>
        <strain evidence="2">Ppn152</strain>
    </source>
</reference>
<protein>
    <recommendedName>
        <fullName evidence="3">Lipoprotein</fullName>
    </recommendedName>
</protein>
<evidence type="ECO:0008006" key="3">
    <source>
        <dbReference type="Google" id="ProtNLM"/>
    </source>
</evidence>